<reference evidence="1 2" key="1">
    <citation type="submission" date="2016-05" db="EMBL/GenBank/DDBJ databases">
        <authorList>
            <person name="Lavstsen T."/>
            <person name="Jespersen J.S."/>
        </authorList>
    </citation>
    <scope>NUCLEOTIDE SEQUENCE [LARGE SCALE GENOMIC DNA]</scope>
    <source>
        <strain evidence="1 2">SM-5815</strain>
    </source>
</reference>
<evidence type="ECO:0008006" key="3">
    <source>
        <dbReference type="Google" id="ProtNLM"/>
    </source>
</evidence>
<name>A0A2W6HWR6_STEMA</name>
<protein>
    <recommendedName>
        <fullName evidence="3">Pili assembly chaperone N-terminal domain-containing protein</fullName>
    </recommendedName>
</protein>
<dbReference type="Proteomes" id="UP000249614">
    <property type="component" value="Unassembled WGS sequence"/>
</dbReference>
<dbReference type="EMBL" id="LXXM01000221">
    <property type="protein sequence ID" value="PZS87947.1"/>
    <property type="molecule type" value="Genomic_DNA"/>
</dbReference>
<dbReference type="Gene3D" id="2.60.40.10">
    <property type="entry name" value="Immunoglobulins"/>
    <property type="match status" value="1"/>
</dbReference>
<organism evidence="1 2">
    <name type="scientific">Stenotrophomonas maltophilia</name>
    <name type="common">Pseudomonas maltophilia</name>
    <name type="synonym">Xanthomonas maltophilia</name>
    <dbReference type="NCBI Taxonomy" id="40324"/>
    <lineage>
        <taxon>Bacteria</taxon>
        <taxon>Pseudomonadati</taxon>
        <taxon>Pseudomonadota</taxon>
        <taxon>Gammaproteobacteria</taxon>
        <taxon>Lysobacterales</taxon>
        <taxon>Lysobacteraceae</taxon>
        <taxon>Stenotrophomonas</taxon>
        <taxon>Stenotrophomonas maltophilia group</taxon>
    </lineage>
</organism>
<evidence type="ECO:0000313" key="1">
    <source>
        <dbReference type="EMBL" id="PZS87947.1"/>
    </source>
</evidence>
<comment type="caution">
    <text evidence="1">The sequence shown here is derived from an EMBL/GenBank/DDBJ whole genome shotgun (WGS) entry which is preliminary data.</text>
</comment>
<proteinExistence type="predicted"/>
<accession>A0A2W6HWR6</accession>
<gene>
    <name evidence="1" type="ORF">A7X83_16110</name>
</gene>
<evidence type="ECO:0000313" key="2">
    <source>
        <dbReference type="Proteomes" id="UP000249614"/>
    </source>
</evidence>
<dbReference type="InterPro" id="IPR013783">
    <property type="entry name" value="Ig-like_fold"/>
</dbReference>
<sequence length="201" mass="21740">MRVYNNNNGQKRIQIVVDALTVGADGQKIRTPSSDLSFYPASVITLKPGAVQTLRWKRNTPPSAQEKAYQIIITETPMDAEDAITDSSGMKVSLSPRMLNPWVFVPAGAKPALSAAHEIDQESVSEVINGKERVVPRSVNYLVFRNSGTATASLVNVIYAGSVVPGNFLVLPGERLKIKVDRTGKEVSFTSRGVAQSLAVE</sequence>
<dbReference type="AlphaFoldDB" id="A0A2W6HWR6"/>